<evidence type="ECO:0000313" key="2">
    <source>
        <dbReference type="EMBL" id="TKC04893.1"/>
    </source>
</evidence>
<accession>A0A4U1CEN9</accession>
<dbReference type="SUPFAM" id="SSF55486">
    <property type="entry name" value="Metalloproteases ('zincins'), catalytic domain"/>
    <property type="match status" value="1"/>
</dbReference>
<dbReference type="Proteomes" id="UP000307244">
    <property type="component" value="Unassembled WGS sequence"/>
</dbReference>
<organism evidence="2 3">
    <name type="scientific">Pedobacter frigoris</name>
    <dbReference type="NCBI Taxonomy" id="2571272"/>
    <lineage>
        <taxon>Bacteria</taxon>
        <taxon>Pseudomonadati</taxon>
        <taxon>Bacteroidota</taxon>
        <taxon>Sphingobacteriia</taxon>
        <taxon>Sphingobacteriales</taxon>
        <taxon>Sphingobacteriaceae</taxon>
        <taxon>Pedobacter</taxon>
    </lineage>
</organism>
<dbReference type="Gene3D" id="1.25.40.10">
    <property type="entry name" value="Tetratricopeptide repeat domain"/>
    <property type="match status" value="1"/>
</dbReference>
<dbReference type="RefSeq" id="WP_136836716.1">
    <property type="nucleotide sequence ID" value="NZ_SWBQ01000004.1"/>
</dbReference>
<gene>
    <name evidence="2" type="ORF">FA047_14060</name>
</gene>
<sequence length="303" mass="33818">MNSKQSSAASLSAYQVFDGIMDYIKKEAKEDFSLNYSIKSCDAVCNAVALTDRMNMKWIYFNPAFFNSMKGTAAQEKWFAYGVIAHEIGHQLLEHTTQSFDNPWRRKNELRADFFSGFVLSKLPGSTLEDALLFVKRLDDGKYKPANDTEAEYSIYPTLKKRLAAVEAGYNSADGDETKVQIFKDITNYAAKNGISIIFRKANLLLAQGKSVDAIKLLDEYLVKNATNPDVAVLFNERGLIKFANNDLSGAVSDLSKAISLSPDKAQFYTNRGLISEKGNALQKQQALKDLVKSEKLKVLVNQ</sequence>
<name>A0A4U1CEN9_9SPHI</name>
<dbReference type="SMART" id="SM00028">
    <property type="entry name" value="TPR"/>
    <property type="match status" value="2"/>
</dbReference>
<dbReference type="PROSITE" id="PS50005">
    <property type="entry name" value="TPR"/>
    <property type="match status" value="1"/>
</dbReference>
<dbReference type="EMBL" id="SWBQ01000004">
    <property type="protein sequence ID" value="TKC04893.1"/>
    <property type="molecule type" value="Genomic_DNA"/>
</dbReference>
<evidence type="ECO:0000256" key="1">
    <source>
        <dbReference type="PROSITE-ProRule" id="PRU00339"/>
    </source>
</evidence>
<dbReference type="AlphaFoldDB" id="A0A4U1CEN9"/>
<protein>
    <submittedName>
        <fullName evidence="2">Uncharacterized protein</fullName>
    </submittedName>
</protein>
<dbReference type="SUPFAM" id="SSF48452">
    <property type="entry name" value="TPR-like"/>
    <property type="match status" value="1"/>
</dbReference>
<dbReference type="OrthoDB" id="1173761at2"/>
<reference evidence="2 3" key="1">
    <citation type="submission" date="2019-04" db="EMBL/GenBank/DDBJ databases">
        <title>Pedobacter sp. RP-3-15 sp. nov., isolated from Arctic soil.</title>
        <authorList>
            <person name="Dahal R.H."/>
            <person name="Kim D.-U."/>
        </authorList>
    </citation>
    <scope>NUCLEOTIDE SEQUENCE [LARGE SCALE GENOMIC DNA]</scope>
    <source>
        <strain evidence="2 3">RP-3-15</strain>
    </source>
</reference>
<feature type="repeat" description="TPR" evidence="1">
    <location>
        <begin position="232"/>
        <end position="265"/>
    </location>
</feature>
<dbReference type="InterPro" id="IPR019734">
    <property type="entry name" value="TPR_rpt"/>
</dbReference>
<keyword evidence="1" id="KW-0802">TPR repeat</keyword>
<comment type="caution">
    <text evidence="2">The sequence shown here is derived from an EMBL/GenBank/DDBJ whole genome shotgun (WGS) entry which is preliminary data.</text>
</comment>
<dbReference type="InterPro" id="IPR011990">
    <property type="entry name" value="TPR-like_helical_dom_sf"/>
</dbReference>
<keyword evidence="3" id="KW-1185">Reference proteome</keyword>
<evidence type="ECO:0000313" key="3">
    <source>
        <dbReference type="Proteomes" id="UP000307244"/>
    </source>
</evidence>
<proteinExistence type="predicted"/>